<proteinExistence type="predicted"/>
<feature type="region of interest" description="Disordered" evidence="1">
    <location>
        <begin position="78"/>
        <end position="101"/>
    </location>
</feature>
<reference evidence="2 3" key="1">
    <citation type="journal article" date="2018" name="IMA Fungus">
        <title>IMA Genome-F 9: Draft genome sequence of Annulohypoxylon stygium, Aspergillus mulundensis, Berkeleyomyces basicola (syn. Thielaviopsis basicola), Ceratocystis smalleyi, two Cercospora beticola strains, Coleophoma cylindrospora, Fusarium fracticaudum, Phialophora cf. hyalina, and Morchella septimelata.</title>
        <authorList>
            <person name="Wingfield B.D."/>
            <person name="Bills G.F."/>
            <person name="Dong Y."/>
            <person name="Huang W."/>
            <person name="Nel W.J."/>
            <person name="Swalarsk-Parry B.S."/>
            <person name="Vaghefi N."/>
            <person name="Wilken P.M."/>
            <person name="An Z."/>
            <person name="de Beer Z.W."/>
            <person name="De Vos L."/>
            <person name="Chen L."/>
            <person name="Duong T.A."/>
            <person name="Gao Y."/>
            <person name="Hammerbacher A."/>
            <person name="Kikkert J.R."/>
            <person name="Li Y."/>
            <person name="Li H."/>
            <person name="Li K."/>
            <person name="Li Q."/>
            <person name="Liu X."/>
            <person name="Ma X."/>
            <person name="Naidoo K."/>
            <person name="Pethybridge S.J."/>
            <person name="Sun J."/>
            <person name="Steenkamp E.T."/>
            <person name="van der Nest M.A."/>
            <person name="van Wyk S."/>
            <person name="Wingfield M.J."/>
            <person name="Xiong C."/>
            <person name="Yue Q."/>
            <person name="Zhang X."/>
        </authorList>
    </citation>
    <scope>NUCLEOTIDE SEQUENCE [LARGE SCALE GENOMIC DNA]</scope>
    <source>
        <strain evidence="2 3">BP 5553</strain>
    </source>
</reference>
<evidence type="ECO:0000313" key="3">
    <source>
        <dbReference type="Proteomes" id="UP000254866"/>
    </source>
</evidence>
<name>A0A370TC84_9HELO</name>
<sequence length="101" mass="10984">MLVYGTIAAAGSAIGRVKLSTQAVKAVCLAQKAKVEVAWGPKDVDNMREEYAGDLDRIEDDVVGAAHIGYAREELEDAQPTKLTHQRGERSRWRCLTSSGP</sequence>
<organism evidence="2 3">
    <name type="scientific">Venustampulla echinocandica</name>
    <dbReference type="NCBI Taxonomy" id="2656787"/>
    <lineage>
        <taxon>Eukaryota</taxon>
        <taxon>Fungi</taxon>
        <taxon>Dikarya</taxon>
        <taxon>Ascomycota</taxon>
        <taxon>Pezizomycotina</taxon>
        <taxon>Leotiomycetes</taxon>
        <taxon>Helotiales</taxon>
        <taxon>Pleuroascaceae</taxon>
        <taxon>Venustampulla</taxon>
    </lineage>
</organism>
<dbReference type="GeneID" id="43602102"/>
<dbReference type="EMBL" id="NPIC01000011">
    <property type="protein sequence ID" value="RDL31851.1"/>
    <property type="molecule type" value="Genomic_DNA"/>
</dbReference>
<accession>A0A370TC84</accession>
<protein>
    <submittedName>
        <fullName evidence="2">Uncharacterized protein</fullName>
    </submittedName>
</protein>
<evidence type="ECO:0000313" key="2">
    <source>
        <dbReference type="EMBL" id="RDL31851.1"/>
    </source>
</evidence>
<dbReference type="AlphaFoldDB" id="A0A370TC84"/>
<gene>
    <name evidence="2" type="ORF">BP5553_09253</name>
</gene>
<dbReference type="RefSeq" id="XP_031865783.1">
    <property type="nucleotide sequence ID" value="XM_032017876.1"/>
</dbReference>
<evidence type="ECO:0000256" key="1">
    <source>
        <dbReference type="SAM" id="MobiDB-lite"/>
    </source>
</evidence>
<keyword evidence="3" id="KW-1185">Reference proteome</keyword>
<comment type="caution">
    <text evidence="2">The sequence shown here is derived from an EMBL/GenBank/DDBJ whole genome shotgun (WGS) entry which is preliminary data.</text>
</comment>
<dbReference type="Proteomes" id="UP000254866">
    <property type="component" value="Unassembled WGS sequence"/>
</dbReference>